<name>A0A0E9TLH8_ANGAN</name>
<protein>
    <submittedName>
        <fullName evidence="1">Uncharacterized protein</fullName>
    </submittedName>
</protein>
<accession>A0A0E9TLH8</accession>
<reference evidence="1" key="1">
    <citation type="submission" date="2014-11" db="EMBL/GenBank/DDBJ databases">
        <authorList>
            <person name="Amaro Gonzalez C."/>
        </authorList>
    </citation>
    <scope>NUCLEOTIDE SEQUENCE</scope>
</reference>
<reference evidence="1" key="2">
    <citation type="journal article" date="2015" name="Fish Shellfish Immunol.">
        <title>Early steps in the European eel (Anguilla anguilla)-Vibrio vulnificus interaction in the gills: Role of the RtxA13 toxin.</title>
        <authorList>
            <person name="Callol A."/>
            <person name="Pajuelo D."/>
            <person name="Ebbesson L."/>
            <person name="Teles M."/>
            <person name="MacKenzie S."/>
            <person name="Amaro C."/>
        </authorList>
    </citation>
    <scope>NUCLEOTIDE SEQUENCE</scope>
</reference>
<organism evidence="1">
    <name type="scientific">Anguilla anguilla</name>
    <name type="common">European freshwater eel</name>
    <name type="synonym">Muraena anguilla</name>
    <dbReference type="NCBI Taxonomy" id="7936"/>
    <lineage>
        <taxon>Eukaryota</taxon>
        <taxon>Metazoa</taxon>
        <taxon>Chordata</taxon>
        <taxon>Craniata</taxon>
        <taxon>Vertebrata</taxon>
        <taxon>Euteleostomi</taxon>
        <taxon>Actinopterygii</taxon>
        <taxon>Neopterygii</taxon>
        <taxon>Teleostei</taxon>
        <taxon>Anguilliformes</taxon>
        <taxon>Anguillidae</taxon>
        <taxon>Anguilla</taxon>
    </lineage>
</organism>
<sequence>MSFLQTCIFFFTNFWFHLFTLYKHTKFKETEEAT</sequence>
<proteinExistence type="predicted"/>
<evidence type="ECO:0000313" key="1">
    <source>
        <dbReference type="EMBL" id="JAH54302.1"/>
    </source>
</evidence>
<dbReference type="EMBL" id="GBXM01054275">
    <property type="protein sequence ID" value="JAH54302.1"/>
    <property type="molecule type" value="Transcribed_RNA"/>
</dbReference>
<dbReference type="AlphaFoldDB" id="A0A0E9TLH8"/>